<evidence type="ECO:0000313" key="1">
    <source>
        <dbReference type="EMBL" id="MDQ4626713.1"/>
    </source>
</evidence>
<dbReference type="InterPro" id="IPR010982">
    <property type="entry name" value="Lambda_DNA-bd_dom_sf"/>
</dbReference>
<organism evidence="1 2">
    <name type="scientific">Janthinobacterium lividum</name>
    <dbReference type="NCBI Taxonomy" id="29581"/>
    <lineage>
        <taxon>Bacteria</taxon>
        <taxon>Pseudomonadati</taxon>
        <taxon>Pseudomonadota</taxon>
        <taxon>Betaproteobacteria</taxon>
        <taxon>Burkholderiales</taxon>
        <taxon>Oxalobacteraceae</taxon>
        <taxon>Janthinobacterium</taxon>
    </lineage>
</organism>
<reference evidence="1 2" key="1">
    <citation type="submission" date="2023-08" db="EMBL/GenBank/DDBJ databases">
        <title>Draft genome sequence of Janthinobacterium lividum.</title>
        <authorList>
            <person name="Chun B.H."/>
            <person name="Lee Y."/>
        </authorList>
    </citation>
    <scope>NUCLEOTIDE SEQUENCE [LARGE SCALE GENOMIC DNA]</scope>
    <source>
        <strain evidence="1 2">AMJK</strain>
    </source>
</reference>
<protein>
    <submittedName>
        <fullName evidence="1">DNA-binding protein</fullName>
    </submittedName>
</protein>
<sequence length="75" mass="8498">MNRTANDVLQDFRFRGVSVAEWARQNGFTPSLVYQVLRGHSVPSRGKSHTIAVRLGMKNGITEPDLDFSTSRYQE</sequence>
<keyword evidence="1" id="KW-0238">DNA-binding</keyword>
<accession>A0ABU0XUC8</accession>
<dbReference type="InterPro" id="IPR026365">
    <property type="entry name" value="BcepMu_gp16"/>
</dbReference>
<name>A0ABU0XUC8_9BURK</name>
<dbReference type="EMBL" id="JAVFKP010000002">
    <property type="protein sequence ID" value="MDQ4626713.1"/>
    <property type="molecule type" value="Genomic_DNA"/>
</dbReference>
<dbReference type="Gene3D" id="1.10.260.40">
    <property type="entry name" value="lambda repressor-like DNA-binding domains"/>
    <property type="match status" value="1"/>
</dbReference>
<dbReference type="NCBIfam" id="TIGR04111">
    <property type="entry name" value="BcepMu_gp16"/>
    <property type="match status" value="1"/>
</dbReference>
<evidence type="ECO:0000313" key="2">
    <source>
        <dbReference type="Proteomes" id="UP001237592"/>
    </source>
</evidence>
<dbReference type="RefSeq" id="WP_305049430.1">
    <property type="nucleotide sequence ID" value="NZ_JAVFKP010000002.1"/>
</dbReference>
<proteinExistence type="predicted"/>
<gene>
    <name evidence="1" type="ORF">RB624_12525</name>
</gene>
<comment type="caution">
    <text evidence="1">The sequence shown here is derived from an EMBL/GenBank/DDBJ whole genome shotgun (WGS) entry which is preliminary data.</text>
</comment>
<keyword evidence="2" id="KW-1185">Reference proteome</keyword>
<dbReference type="Proteomes" id="UP001237592">
    <property type="component" value="Unassembled WGS sequence"/>
</dbReference>
<dbReference type="GO" id="GO:0003677">
    <property type="term" value="F:DNA binding"/>
    <property type="evidence" value="ECO:0007669"/>
    <property type="project" value="UniProtKB-KW"/>
</dbReference>